<keyword evidence="2" id="KW-1185">Reference proteome</keyword>
<name>A0ACB9R9S6_9MYRT</name>
<accession>A0ACB9R9S6</accession>
<dbReference type="Proteomes" id="UP001057402">
    <property type="component" value="Chromosome 4"/>
</dbReference>
<dbReference type="EMBL" id="CM042883">
    <property type="protein sequence ID" value="KAI4374571.1"/>
    <property type="molecule type" value="Genomic_DNA"/>
</dbReference>
<evidence type="ECO:0000313" key="1">
    <source>
        <dbReference type="EMBL" id="KAI4374571.1"/>
    </source>
</evidence>
<sequence>MFASNEKVTAEQIRELIGCFKNIQSILMGLVDCVVFPQRGERPHLNESLDGDLCFVSWGEDLIPPETEPPMDYNGQKTAYNGSGSKPRGYFLHDFGIILH</sequence>
<protein>
    <submittedName>
        <fullName evidence="1">Uncharacterized protein</fullName>
    </submittedName>
</protein>
<gene>
    <name evidence="1" type="ORF">MLD38_012551</name>
</gene>
<comment type="caution">
    <text evidence="1">The sequence shown here is derived from an EMBL/GenBank/DDBJ whole genome shotgun (WGS) entry which is preliminary data.</text>
</comment>
<reference evidence="2" key="1">
    <citation type="journal article" date="2023" name="Front. Plant Sci.">
        <title>Chromosomal-level genome assembly of Melastoma candidum provides insights into trichome evolution.</title>
        <authorList>
            <person name="Zhong Y."/>
            <person name="Wu W."/>
            <person name="Sun C."/>
            <person name="Zou P."/>
            <person name="Liu Y."/>
            <person name="Dai S."/>
            <person name="Zhou R."/>
        </authorList>
    </citation>
    <scope>NUCLEOTIDE SEQUENCE [LARGE SCALE GENOMIC DNA]</scope>
</reference>
<organism evidence="1 2">
    <name type="scientific">Melastoma candidum</name>
    <dbReference type="NCBI Taxonomy" id="119954"/>
    <lineage>
        <taxon>Eukaryota</taxon>
        <taxon>Viridiplantae</taxon>
        <taxon>Streptophyta</taxon>
        <taxon>Embryophyta</taxon>
        <taxon>Tracheophyta</taxon>
        <taxon>Spermatophyta</taxon>
        <taxon>Magnoliopsida</taxon>
        <taxon>eudicotyledons</taxon>
        <taxon>Gunneridae</taxon>
        <taxon>Pentapetalae</taxon>
        <taxon>rosids</taxon>
        <taxon>malvids</taxon>
        <taxon>Myrtales</taxon>
        <taxon>Melastomataceae</taxon>
        <taxon>Melastomatoideae</taxon>
        <taxon>Melastomateae</taxon>
        <taxon>Melastoma</taxon>
    </lineage>
</organism>
<proteinExistence type="predicted"/>
<evidence type="ECO:0000313" key="2">
    <source>
        <dbReference type="Proteomes" id="UP001057402"/>
    </source>
</evidence>